<keyword evidence="1" id="KW-0812">Transmembrane</keyword>
<reference evidence="3" key="4">
    <citation type="submission" date="2025-05" db="UniProtKB">
        <authorList>
            <consortium name="EnsemblFungi"/>
        </authorList>
    </citation>
    <scope>IDENTIFICATION</scope>
    <source>
        <strain evidence="3">isolate 1-1 / race 1 (BBBD)</strain>
    </source>
</reference>
<evidence type="ECO:0000313" key="2">
    <source>
        <dbReference type="EMBL" id="OAV90584.1"/>
    </source>
</evidence>
<dbReference type="VEuPathDB" id="FungiDB:PTTG_28264"/>
<dbReference type="Proteomes" id="UP000005240">
    <property type="component" value="Unassembled WGS sequence"/>
</dbReference>
<keyword evidence="1" id="KW-0472">Membrane</keyword>
<protein>
    <submittedName>
        <fullName evidence="2 3">Uncharacterized protein</fullName>
    </submittedName>
</protein>
<accession>A0A180GDE5</accession>
<sequence>MALSLILDLVPILLLICHSSLLYISFFPLSTMVKLETELVTNDLIVDVIKSEQQLKRIRDSAFPASPGYPTLDGLDSTINTPRTCVFSDEDNTRSYKIREFSNFNVSLNDMWKLPPIGSSLASPSSLQIGKSAPVGLSFQTDGKLDSSNQFGMFLPYASPVDSESEEWAHSRMSSGYSIETDLTIELWHRGF</sequence>
<dbReference type="EnsemblFungi" id="PTTG_28264-t43_1">
    <property type="protein sequence ID" value="PTTG_28264-t43_1-p1"/>
    <property type="gene ID" value="PTTG_28264"/>
</dbReference>
<keyword evidence="4" id="KW-1185">Reference proteome</keyword>
<evidence type="ECO:0000256" key="1">
    <source>
        <dbReference type="SAM" id="Phobius"/>
    </source>
</evidence>
<dbReference type="AlphaFoldDB" id="A0A180GDE5"/>
<keyword evidence="1" id="KW-1133">Transmembrane helix</keyword>
<reference evidence="3 4" key="3">
    <citation type="journal article" date="2017" name="G3 (Bethesda)">
        <title>Comparative analysis highlights variable genome content of wheat rusts and divergence of the mating loci.</title>
        <authorList>
            <person name="Cuomo C.A."/>
            <person name="Bakkeren G."/>
            <person name="Khalil H.B."/>
            <person name="Panwar V."/>
            <person name="Joly D."/>
            <person name="Linning R."/>
            <person name="Sakthikumar S."/>
            <person name="Song X."/>
            <person name="Adiconis X."/>
            <person name="Fan L."/>
            <person name="Goldberg J.M."/>
            <person name="Levin J.Z."/>
            <person name="Young S."/>
            <person name="Zeng Q."/>
            <person name="Anikster Y."/>
            <person name="Bruce M."/>
            <person name="Wang M."/>
            <person name="Yin C."/>
            <person name="McCallum B."/>
            <person name="Szabo L.J."/>
            <person name="Hulbert S."/>
            <person name="Chen X."/>
            <person name="Fellers J.P."/>
        </authorList>
    </citation>
    <scope>NUCLEOTIDE SEQUENCE</scope>
    <source>
        <strain evidence="3">isolate 1-1 / race 1 (BBBD)</strain>
        <strain evidence="4">Isolate 1-1 / race 1 (BBBD)</strain>
    </source>
</reference>
<feature type="transmembrane region" description="Helical" evidence="1">
    <location>
        <begin position="6"/>
        <end position="26"/>
    </location>
</feature>
<organism evidence="2">
    <name type="scientific">Puccinia triticina (isolate 1-1 / race 1 (BBBD))</name>
    <name type="common">Brown leaf rust fungus</name>
    <dbReference type="NCBI Taxonomy" id="630390"/>
    <lineage>
        <taxon>Eukaryota</taxon>
        <taxon>Fungi</taxon>
        <taxon>Dikarya</taxon>
        <taxon>Basidiomycota</taxon>
        <taxon>Pucciniomycotina</taxon>
        <taxon>Pucciniomycetes</taxon>
        <taxon>Pucciniales</taxon>
        <taxon>Pucciniaceae</taxon>
        <taxon>Puccinia</taxon>
    </lineage>
</organism>
<reference evidence="2" key="1">
    <citation type="submission" date="2009-11" db="EMBL/GenBank/DDBJ databases">
        <authorList>
            <consortium name="The Broad Institute Genome Sequencing Platform"/>
            <person name="Ward D."/>
            <person name="Feldgarden M."/>
            <person name="Earl A."/>
            <person name="Young S.K."/>
            <person name="Zeng Q."/>
            <person name="Koehrsen M."/>
            <person name="Alvarado L."/>
            <person name="Berlin A."/>
            <person name="Bochicchio J."/>
            <person name="Borenstein D."/>
            <person name="Chapman S.B."/>
            <person name="Chen Z."/>
            <person name="Engels R."/>
            <person name="Freedman E."/>
            <person name="Gellesch M."/>
            <person name="Goldberg J."/>
            <person name="Griggs A."/>
            <person name="Gujja S."/>
            <person name="Heilman E."/>
            <person name="Heiman D."/>
            <person name="Hepburn T."/>
            <person name="Howarth C."/>
            <person name="Jen D."/>
            <person name="Larson L."/>
            <person name="Lewis B."/>
            <person name="Mehta T."/>
            <person name="Park D."/>
            <person name="Pearson M."/>
            <person name="Roberts A."/>
            <person name="Saif S."/>
            <person name="Shea T."/>
            <person name="Shenoy N."/>
            <person name="Sisk P."/>
            <person name="Stolte C."/>
            <person name="Sykes S."/>
            <person name="Thomson T."/>
            <person name="Walk T."/>
            <person name="White J."/>
            <person name="Yandava C."/>
            <person name="Izard J."/>
            <person name="Baranova O.V."/>
            <person name="Blanton J.M."/>
            <person name="Tanner A.C."/>
            <person name="Dewhirst F.E."/>
            <person name="Haas B."/>
            <person name="Nusbaum C."/>
            <person name="Birren B."/>
        </authorList>
    </citation>
    <scope>NUCLEOTIDE SEQUENCE [LARGE SCALE GENOMIC DNA]</scope>
    <source>
        <strain evidence="2">1-1 BBBD Race 1</strain>
    </source>
</reference>
<evidence type="ECO:0000313" key="3">
    <source>
        <dbReference type="EnsemblFungi" id="PTTG_28264-t43_1-p1"/>
    </source>
</evidence>
<name>A0A180GDE5_PUCT1</name>
<reference evidence="2" key="2">
    <citation type="submission" date="2016-05" db="EMBL/GenBank/DDBJ databases">
        <title>Comparative analysis highlights variable genome content of wheat rusts and divergence of the mating loci.</title>
        <authorList>
            <person name="Cuomo C.A."/>
            <person name="Bakkeren G."/>
            <person name="Szabo L."/>
            <person name="Khalil H."/>
            <person name="Joly D."/>
            <person name="Goldberg J."/>
            <person name="Young S."/>
            <person name="Zeng Q."/>
            <person name="Fellers J."/>
        </authorList>
    </citation>
    <scope>NUCLEOTIDE SEQUENCE [LARGE SCALE GENOMIC DNA]</scope>
    <source>
        <strain evidence="2">1-1 BBBD Race 1</strain>
    </source>
</reference>
<dbReference type="OrthoDB" id="2504173at2759"/>
<dbReference type="EMBL" id="ADAS02000098">
    <property type="protein sequence ID" value="OAV90584.1"/>
    <property type="molecule type" value="Genomic_DNA"/>
</dbReference>
<evidence type="ECO:0000313" key="4">
    <source>
        <dbReference type="Proteomes" id="UP000005240"/>
    </source>
</evidence>
<gene>
    <name evidence="2" type="ORF">PTTG_28264</name>
</gene>
<proteinExistence type="predicted"/>